<dbReference type="PANTHER" id="PTHR11709:SF394">
    <property type="entry name" value="FI03373P-RELATED"/>
    <property type="match status" value="1"/>
</dbReference>
<dbReference type="GO" id="GO:0016491">
    <property type="term" value="F:oxidoreductase activity"/>
    <property type="evidence" value="ECO:0007669"/>
    <property type="project" value="UniProtKB-KW"/>
</dbReference>
<proteinExistence type="predicted"/>
<dbReference type="Pfam" id="PF07731">
    <property type="entry name" value="Cu-oxidase_2"/>
    <property type="match status" value="1"/>
</dbReference>
<keyword evidence="10" id="KW-1185">Reference proteome</keyword>
<feature type="compositionally biased region" description="Low complexity" evidence="5">
    <location>
        <begin position="429"/>
        <end position="446"/>
    </location>
</feature>
<evidence type="ECO:0000256" key="5">
    <source>
        <dbReference type="SAM" id="MobiDB-lite"/>
    </source>
</evidence>
<dbReference type="InterPro" id="IPR011707">
    <property type="entry name" value="Cu-oxidase-like_N"/>
</dbReference>
<evidence type="ECO:0000256" key="2">
    <source>
        <dbReference type="ARBA" id="ARBA00022723"/>
    </source>
</evidence>
<feature type="region of interest" description="Disordered" evidence="5">
    <location>
        <begin position="424"/>
        <end position="462"/>
    </location>
</feature>
<accession>K9D729</accession>
<dbReference type="PATRIC" id="fig|883126.3.peg.4348"/>
<dbReference type="RefSeq" id="WP_005669928.1">
    <property type="nucleotide sequence ID" value="NZ_JH992925.1"/>
</dbReference>
<dbReference type="InterPro" id="IPR006311">
    <property type="entry name" value="TAT_signal"/>
</dbReference>
<dbReference type="PANTHER" id="PTHR11709">
    <property type="entry name" value="MULTI-COPPER OXIDASE"/>
    <property type="match status" value="1"/>
</dbReference>
<evidence type="ECO:0000256" key="1">
    <source>
        <dbReference type="ARBA" id="ARBA00004418"/>
    </source>
</evidence>
<evidence type="ECO:0000256" key="6">
    <source>
        <dbReference type="SAM" id="SignalP"/>
    </source>
</evidence>
<feature type="domain" description="Plastocyanin-like" evidence="7">
    <location>
        <begin position="221"/>
        <end position="331"/>
    </location>
</feature>
<dbReference type="Proteomes" id="UP000009874">
    <property type="component" value="Unassembled WGS sequence"/>
</dbReference>
<protein>
    <recommendedName>
        <fullName evidence="11">Tat (Twin-arginine translocation) pathway signal sequence</fullName>
    </recommendedName>
</protein>
<dbReference type="OrthoDB" id="9757546at2"/>
<dbReference type="Pfam" id="PF07732">
    <property type="entry name" value="Cu-oxidase_3"/>
    <property type="match status" value="1"/>
</dbReference>
<comment type="subcellular location">
    <subcellularLocation>
        <location evidence="1">Periplasm</location>
    </subcellularLocation>
</comment>
<dbReference type="InterPro" id="IPR002355">
    <property type="entry name" value="Cu_oxidase_Cu_BS"/>
</dbReference>
<dbReference type="CDD" id="cd04202">
    <property type="entry name" value="CuRO_D2_2dMcoN_like"/>
    <property type="match status" value="1"/>
</dbReference>
<evidence type="ECO:0000259" key="8">
    <source>
        <dbReference type="Pfam" id="PF07732"/>
    </source>
</evidence>
<reference evidence="9 10" key="1">
    <citation type="submission" date="2012-09" db="EMBL/GenBank/DDBJ databases">
        <title>The Genome Sequence of Massilia timonae CCUG 45783.</title>
        <authorList>
            <consortium name="The Broad Institute Genome Sequencing Platform"/>
            <person name="Earl A."/>
            <person name="Ward D."/>
            <person name="Feldgarden M."/>
            <person name="Gevers D."/>
            <person name="Huys G."/>
            <person name="Walker B."/>
            <person name="Young S.K."/>
            <person name="Zeng Q."/>
            <person name="Gargeya S."/>
            <person name="Fitzgerald M."/>
            <person name="Haas B."/>
            <person name="Abouelleil A."/>
            <person name="Alvarado L."/>
            <person name="Arachchi H.M."/>
            <person name="Berlin A.M."/>
            <person name="Chapman S.B."/>
            <person name="Goldberg J."/>
            <person name="Griggs A."/>
            <person name="Gujja S."/>
            <person name="Hansen M."/>
            <person name="Howarth C."/>
            <person name="Imamovic A."/>
            <person name="Larimer J."/>
            <person name="McCowen C."/>
            <person name="Montmayeur A."/>
            <person name="Murphy C."/>
            <person name="Neiman D."/>
            <person name="Pearson M."/>
            <person name="Priest M."/>
            <person name="Roberts A."/>
            <person name="Saif S."/>
            <person name="Shea T."/>
            <person name="Sisk P."/>
            <person name="Sykes S."/>
            <person name="Wortman J."/>
            <person name="Nusbaum C."/>
            <person name="Birren B."/>
        </authorList>
    </citation>
    <scope>NUCLEOTIDE SEQUENCE [LARGE SCALE GENOMIC DNA]</scope>
    <source>
        <strain evidence="9 10">CCUG 45783</strain>
    </source>
</reference>
<dbReference type="PROSITE" id="PS51318">
    <property type="entry name" value="TAT"/>
    <property type="match status" value="1"/>
</dbReference>
<evidence type="ECO:0000256" key="3">
    <source>
        <dbReference type="ARBA" id="ARBA00023002"/>
    </source>
</evidence>
<dbReference type="CDD" id="cd13860">
    <property type="entry name" value="CuRO_1_2dMco_1"/>
    <property type="match status" value="1"/>
</dbReference>
<keyword evidence="2" id="KW-0479">Metal-binding</keyword>
<dbReference type="AlphaFoldDB" id="K9D729"/>
<dbReference type="SUPFAM" id="SSF49503">
    <property type="entry name" value="Cupredoxins"/>
    <property type="match status" value="2"/>
</dbReference>
<dbReference type="InterPro" id="IPR045087">
    <property type="entry name" value="Cu-oxidase_fam"/>
</dbReference>
<evidence type="ECO:0000256" key="4">
    <source>
        <dbReference type="ARBA" id="ARBA00023008"/>
    </source>
</evidence>
<evidence type="ECO:0008006" key="11">
    <source>
        <dbReference type="Google" id="ProtNLM"/>
    </source>
</evidence>
<dbReference type="GO" id="GO:0005507">
    <property type="term" value="F:copper ion binding"/>
    <property type="evidence" value="ECO:0007669"/>
    <property type="project" value="InterPro"/>
</dbReference>
<evidence type="ECO:0000313" key="9">
    <source>
        <dbReference type="EMBL" id="EKU80409.1"/>
    </source>
</evidence>
<gene>
    <name evidence="9" type="ORF">HMPREF9710_04310</name>
</gene>
<dbReference type="InterPro" id="IPR008972">
    <property type="entry name" value="Cupredoxin"/>
</dbReference>
<dbReference type="EMBL" id="AGZI01000053">
    <property type="protein sequence ID" value="EKU80409.1"/>
    <property type="molecule type" value="Genomic_DNA"/>
</dbReference>
<feature type="compositionally biased region" description="Basic and acidic residues" evidence="5">
    <location>
        <begin position="453"/>
        <end position="462"/>
    </location>
</feature>
<keyword evidence="3" id="KW-0560">Oxidoreductase</keyword>
<evidence type="ECO:0000259" key="7">
    <source>
        <dbReference type="Pfam" id="PF07731"/>
    </source>
</evidence>
<organism evidence="9 10">
    <name type="scientific">Massilia timonae CCUG 45783</name>
    <dbReference type="NCBI Taxonomy" id="883126"/>
    <lineage>
        <taxon>Bacteria</taxon>
        <taxon>Pseudomonadati</taxon>
        <taxon>Pseudomonadota</taxon>
        <taxon>Betaproteobacteria</taxon>
        <taxon>Burkholderiales</taxon>
        <taxon>Oxalobacteraceae</taxon>
        <taxon>Telluria group</taxon>
        <taxon>Massilia</taxon>
    </lineage>
</organism>
<dbReference type="STRING" id="47229.LO55_4556"/>
<name>K9D729_9BURK</name>
<dbReference type="HOGENOM" id="CLU_034184_0_0_4"/>
<keyword evidence="4" id="KW-0186">Copper</keyword>
<dbReference type="PROSITE" id="PS00080">
    <property type="entry name" value="MULTICOPPER_OXIDASE2"/>
    <property type="match status" value="1"/>
</dbReference>
<evidence type="ECO:0000313" key="10">
    <source>
        <dbReference type="Proteomes" id="UP000009874"/>
    </source>
</evidence>
<keyword evidence="6" id="KW-0732">Signal</keyword>
<dbReference type="InterPro" id="IPR011706">
    <property type="entry name" value="Cu-oxidase_C"/>
</dbReference>
<dbReference type="GO" id="GO:0042597">
    <property type="term" value="C:periplasmic space"/>
    <property type="evidence" value="ECO:0007669"/>
    <property type="project" value="UniProtKB-SubCell"/>
</dbReference>
<dbReference type="Gene3D" id="2.60.40.420">
    <property type="entry name" value="Cupredoxins - blue copper proteins"/>
    <property type="match status" value="1"/>
</dbReference>
<feature type="signal peptide" evidence="6">
    <location>
        <begin position="1"/>
        <end position="26"/>
    </location>
</feature>
<comment type="caution">
    <text evidence="9">The sequence shown here is derived from an EMBL/GenBank/DDBJ whole genome shotgun (WGS) entry which is preliminary data.</text>
</comment>
<dbReference type="eggNOG" id="COG2132">
    <property type="taxonomic scope" value="Bacteria"/>
</dbReference>
<feature type="chain" id="PRO_5003928421" description="Tat (Twin-arginine translocation) pathway signal sequence" evidence="6">
    <location>
        <begin position="27"/>
        <end position="462"/>
    </location>
</feature>
<sequence length="462" mass="50142">MTNRRSFLTGAGVTMLGASLVSRAGAAALPEAPVHTSAATAAPLAPPGGRPYNPVVTLNGWTLPWRMKDGVKEFHLVAEPVVRELAPGMQANLWGYNGQSPGPTIEVVEGDRVRIFVTNKLPEHTSVHWHGQLLPCGMDGVTGLTQPGIQPGKTFVYEFVARHAGTFMYHPHADEMQQMAMGMMGFWVTHPKNPRQHAVDRDYVMLLSSYDIEPGSYTPRTNTMLDFNLWTINSRVFPGLDPMVARLNDKVRIRVGNLTMTNHPIHLHGHRFEVAGTDGGWVPKSARWPEVTTDVAVGQMRAIEFVADAPGDWAFHCHKSHHTMNAMGHDVPTLIGVDHRGVAEKINKLVPGYMVMGDKGGSMGDMKMALPHNTLPMMSGDGPFGNLEMGGMFTVLKVREGLQRGDYRDPGWYSHPAGSVAREWTGDVPAPASAPAATPAAPAGPALNARKPGPKDHGGHHH</sequence>
<feature type="domain" description="Plastocyanin-like" evidence="8">
    <location>
        <begin position="86"/>
        <end position="193"/>
    </location>
</feature>